<dbReference type="Proteomes" id="UP000593572">
    <property type="component" value="Unassembled WGS sequence"/>
</dbReference>
<protein>
    <submittedName>
        <fullName evidence="1">Uncharacterized protein</fullName>
    </submittedName>
</protein>
<name>A0A7J8N991_9ROSI</name>
<sequence>IGLAIFLESSFPSKLFLNVVGIEELEALVVLKSVVCVSGFHSYSKFKLLKVVLVLPILKEFLEGILSGLLNINSTVPSWCWDNSLSEMFLIGVGATESVAPSSFHLSGRLISCHFIVIGIVV</sequence>
<accession>A0A7J8N991</accession>
<dbReference type="AlphaFoldDB" id="A0A7J8N991"/>
<comment type="caution">
    <text evidence="1">The sequence shown here is derived from an EMBL/GenBank/DDBJ whole genome shotgun (WGS) entry which is preliminary data.</text>
</comment>
<evidence type="ECO:0000313" key="2">
    <source>
        <dbReference type="Proteomes" id="UP000593572"/>
    </source>
</evidence>
<reference evidence="1 2" key="1">
    <citation type="journal article" date="2019" name="Genome Biol. Evol.">
        <title>Insights into the evolution of the New World diploid cottons (Gossypium, subgenus Houzingenia) based on genome sequencing.</title>
        <authorList>
            <person name="Grover C.E."/>
            <person name="Arick M.A. 2nd"/>
            <person name="Thrash A."/>
            <person name="Conover J.L."/>
            <person name="Sanders W.S."/>
            <person name="Peterson D.G."/>
            <person name="Frelichowski J.E."/>
            <person name="Scheffler J.A."/>
            <person name="Scheffler B.E."/>
            <person name="Wendel J.F."/>
        </authorList>
    </citation>
    <scope>NUCLEOTIDE SEQUENCE [LARGE SCALE GENOMIC DNA]</scope>
    <source>
        <strain evidence="1">157</strain>
        <tissue evidence="1">Leaf</tissue>
    </source>
</reference>
<evidence type="ECO:0000313" key="1">
    <source>
        <dbReference type="EMBL" id="MBA0573422.1"/>
    </source>
</evidence>
<keyword evidence="2" id="KW-1185">Reference proteome</keyword>
<feature type="non-terminal residue" evidence="1">
    <location>
        <position position="1"/>
    </location>
</feature>
<proteinExistence type="predicted"/>
<dbReference type="EMBL" id="JABEZX010000013">
    <property type="protein sequence ID" value="MBA0573422.1"/>
    <property type="molecule type" value="Genomic_DNA"/>
</dbReference>
<gene>
    <name evidence="1" type="ORF">Golob_000697</name>
</gene>
<organism evidence="1 2">
    <name type="scientific">Gossypium lobatum</name>
    <dbReference type="NCBI Taxonomy" id="34289"/>
    <lineage>
        <taxon>Eukaryota</taxon>
        <taxon>Viridiplantae</taxon>
        <taxon>Streptophyta</taxon>
        <taxon>Embryophyta</taxon>
        <taxon>Tracheophyta</taxon>
        <taxon>Spermatophyta</taxon>
        <taxon>Magnoliopsida</taxon>
        <taxon>eudicotyledons</taxon>
        <taxon>Gunneridae</taxon>
        <taxon>Pentapetalae</taxon>
        <taxon>rosids</taxon>
        <taxon>malvids</taxon>
        <taxon>Malvales</taxon>
        <taxon>Malvaceae</taxon>
        <taxon>Malvoideae</taxon>
        <taxon>Gossypium</taxon>
    </lineage>
</organism>